<evidence type="ECO:0000313" key="1">
    <source>
        <dbReference type="EMBL" id="MFC0709742.1"/>
    </source>
</evidence>
<reference evidence="1 2" key="1">
    <citation type="submission" date="2024-09" db="EMBL/GenBank/DDBJ databases">
        <authorList>
            <person name="Sun Q."/>
            <person name="Mori K."/>
        </authorList>
    </citation>
    <scope>NUCLEOTIDE SEQUENCE [LARGE SCALE GENOMIC DNA]</scope>
    <source>
        <strain evidence="1 2">NCAIM B.01794</strain>
    </source>
</reference>
<name>A0ABV6SJM8_AZOPA</name>
<dbReference type="Proteomes" id="UP001589891">
    <property type="component" value="Unassembled WGS sequence"/>
</dbReference>
<keyword evidence="2" id="KW-1185">Reference proteome</keyword>
<sequence>MPIMEIVAPAWEAFLPIQVFAYMIYPKDESARQAFIAHKCGEIALKTAQKSNAAEVALPTGLLEIILKTCGTKAHEVPVKTVLSGAVASHILLALIEMQAEGVEPSVNKAIHLAKAFFKRAESRTGHKVTAADTRSYRRYWADYKPVAHLWAATQFAADPLHHDHWRSAMQDDSLRILALARDLLHAAEGITNTNSSGPILDREKMWTLPGTILLPGQQMTCSGLTDIQRKDLESYDPRDYTGDY</sequence>
<comment type="caution">
    <text evidence="1">The sequence shown here is derived from an EMBL/GenBank/DDBJ whole genome shotgun (WGS) entry which is preliminary data.</text>
</comment>
<protein>
    <submittedName>
        <fullName evidence="1">Uncharacterized protein</fullName>
    </submittedName>
</protein>
<proteinExistence type="predicted"/>
<organism evidence="1 2">
    <name type="scientific">Azorhizophilus paspali</name>
    <name type="common">Azotobacter paspali</name>
    <dbReference type="NCBI Taxonomy" id="69963"/>
    <lineage>
        <taxon>Bacteria</taxon>
        <taxon>Pseudomonadati</taxon>
        <taxon>Pseudomonadota</taxon>
        <taxon>Gammaproteobacteria</taxon>
        <taxon>Pseudomonadales</taxon>
        <taxon>Pseudomonadaceae</taxon>
        <taxon>Azorhizophilus</taxon>
    </lineage>
</organism>
<dbReference type="EMBL" id="JBHLSS010000050">
    <property type="protein sequence ID" value="MFC0709742.1"/>
    <property type="molecule type" value="Genomic_DNA"/>
</dbReference>
<dbReference type="RefSeq" id="WP_376945031.1">
    <property type="nucleotide sequence ID" value="NZ_CP171449.1"/>
</dbReference>
<accession>A0ABV6SJM8</accession>
<evidence type="ECO:0000313" key="2">
    <source>
        <dbReference type="Proteomes" id="UP001589891"/>
    </source>
</evidence>
<gene>
    <name evidence="1" type="ORF">ACFFGX_09110</name>
</gene>